<name>A0ABV7WBI7_9MICO</name>
<evidence type="ECO:0000313" key="2">
    <source>
        <dbReference type="Proteomes" id="UP001595685"/>
    </source>
</evidence>
<dbReference type="RefSeq" id="WP_340289486.1">
    <property type="nucleotide sequence ID" value="NZ_JBBEOI010000008.1"/>
</dbReference>
<reference evidence="2" key="1">
    <citation type="journal article" date="2019" name="Int. J. Syst. Evol. Microbiol.">
        <title>The Global Catalogue of Microorganisms (GCM) 10K type strain sequencing project: providing services to taxonomists for standard genome sequencing and annotation.</title>
        <authorList>
            <consortium name="The Broad Institute Genomics Platform"/>
            <consortium name="The Broad Institute Genome Sequencing Center for Infectious Disease"/>
            <person name="Wu L."/>
            <person name="Ma J."/>
        </authorList>
    </citation>
    <scope>NUCLEOTIDE SEQUENCE [LARGE SCALE GENOMIC DNA]</scope>
    <source>
        <strain evidence="2">NCAIM B.02333</strain>
    </source>
</reference>
<sequence length="145" mass="16117">MDRENDLVGGDWTDERSRIVAAQAAAAERAAAKEAAQAQVLIDAFVAEAARRGIEPHPLLAPGKDLRRRRYRTGLVGWYLSRDERVAVDTDGRYYVLRAQGTLRERLTGAQVEPMDPPLVVGRGARDGESIDLQRLLNRRLGDPE</sequence>
<gene>
    <name evidence="1" type="ORF">ACFOLH_02410</name>
</gene>
<dbReference type="Proteomes" id="UP001595685">
    <property type="component" value="Unassembled WGS sequence"/>
</dbReference>
<comment type="caution">
    <text evidence="1">The sequence shown here is derived from an EMBL/GenBank/DDBJ whole genome shotgun (WGS) entry which is preliminary data.</text>
</comment>
<organism evidence="1 2">
    <name type="scientific">Aquipuribacter hungaricus</name>
    <dbReference type="NCBI Taxonomy" id="545624"/>
    <lineage>
        <taxon>Bacteria</taxon>
        <taxon>Bacillati</taxon>
        <taxon>Actinomycetota</taxon>
        <taxon>Actinomycetes</taxon>
        <taxon>Micrococcales</taxon>
        <taxon>Intrasporangiaceae</taxon>
        <taxon>Aquipuribacter</taxon>
    </lineage>
</organism>
<evidence type="ECO:0008006" key="3">
    <source>
        <dbReference type="Google" id="ProtNLM"/>
    </source>
</evidence>
<dbReference type="EMBL" id="JBHRWW010000001">
    <property type="protein sequence ID" value="MFC3687191.1"/>
    <property type="molecule type" value="Genomic_DNA"/>
</dbReference>
<proteinExistence type="predicted"/>
<protein>
    <recommendedName>
        <fullName evidence="3">HK97 gp10 family phage protein</fullName>
    </recommendedName>
</protein>
<accession>A0ABV7WBI7</accession>
<keyword evidence="2" id="KW-1185">Reference proteome</keyword>
<evidence type="ECO:0000313" key="1">
    <source>
        <dbReference type="EMBL" id="MFC3687191.1"/>
    </source>
</evidence>